<proteinExistence type="predicted"/>
<comment type="caution">
    <text evidence="1">The sequence shown here is derived from an EMBL/GenBank/DDBJ whole genome shotgun (WGS) entry which is preliminary data.</text>
</comment>
<evidence type="ECO:0000313" key="2">
    <source>
        <dbReference type="Proteomes" id="UP001579974"/>
    </source>
</evidence>
<organism evidence="1 2">
    <name type="scientific">Alicyclobacillus fastidiosus</name>
    <dbReference type="NCBI Taxonomy" id="392011"/>
    <lineage>
        <taxon>Bacteria</taxon>
        <taxon>Bacillati</taxon>
        <taxon>Bacillota</taxon>
        <taxon>Bacilli</taxon>
        <taxon>Bacillales</taxon>
        <taxon>Alicyclobacillaceae</taxon>
        <taxon>Alicyclobacillus</taxon>
    </lineage>
</organism>
<dbReference type="Proteomes" id="UP001579974">
    <property type="component" value="Unassembled WGS sequence"/>
</dbReference>
<dbReference type="RefSeq" id="WP_275474131.1">
    <property type="nucleotide sequence ID" value="NZ_CP162940.1"/>
</dbReference>
<accession>A0ABV5AIQ7</accession>
<name>A0ABV5AIQ7_9BACL</name>
<dbReference type="EMBL" id="JBDXSU010000013">
    <property type="protein sequence ID" value="MFB5191730.1"/>
    <property type="molecule type" value="Genomic_DNA"/>
</dbReference>
<reference evidence="1 2" key="1">
    <citation type="journal article" date="2024" name="Int. J. Mol. Sci.">
        <title>Exploration of Alicyclobacillus spp. Genome in Search of Antibiotic Resistance.</title>
        <authorList>
            <person name="Bucka-Kolendo J."/>
            <person name="Kiousi D.E."/>
            <person name="Dekowska A."/>
            <person name="Mikolajczuk-Szczyrba A."/>
            <person name="Karadedos D.M."/>
            <person name="Michael P."/>
            <person name="Galanis A."/>
            <person name="Sokolowska B."/>
        </authorList>
    </citation>
    <scope>NUCLEOTIDE SEQUENCE [LARGE SCALE GENOMIC DNA]</scope>
    <source>
        <strain evidence="1 2">KKP 3000</strain>
    </source>
</reference>
<keyword evidence="2" id="KW-1185">Reference proteome</keyword>
<sequence length="63" mass="6782">MATDNISLPIAPNHVEENACTVSVTDAHGRPLSAIQQITRSFNSKDVPPFTDLTTSFPNSVVQ</sequence>
<protein>
    <submittedName>
        <fullName evidence="1">Uncharacterized protein</fullName>
    </submittedName>
</protein>
<gene>
    <name evidence="1" type="ORF">KKP3000_000508</name>
</gene>
<evidence type="ECO:0000313" key="1">
    <source>
        <dbReference type="EMBL" id="MFB5191730.1"/>
    </source>
</evidence>